<dbReference type="Gene3D" id="2.40.40.20">
    <property type="match status" value="1"/>
</dbReference>
<sequence length="744" mass="82690">MAERNILENERGLNLEQAKALAAQNGEEVISAFCAMCGPTPNCCGIYAFTKNGRLERVAGMREFPNNKGALCSKGQASAQWLYSPDRLQYPLRRVGAKGEGKFERITWDEAIELIAAKLKEQKEQYGPESLAILAPAFRTYNAYLKRFLTVHGSPNYGHSGICATQRLFGFLYTVADRTVPDIEHSDLIIYWARQPIYSGPAMGGPRSLLAARQRGAKIITIKPSVEPDVSLSDIWVPTRPGTDAALALGMLHVIVREELIDHDFVENWCHGYEELKEHVQKYPPEWAENITGVPATQISEVARLYATTEKACIDIGNGVEHAPSSSDAIRAVAILIAITGHLDRPGSNIFTPFNPEVPQPKDITLRELLTPELGEKLVAPEFPLSFQPFAEGYSSAYYPVLESILTEKPYPVRTVIAPGTQPTVSNRGPRRVVEALKKLDFYVVLDVTRTADMAYADIVLPTTTPYESNHPFEAPGPFVMARHKVVEPLGEYKSIYEFFLELAVKLGYGADFWDGDIIRSMDDQLEEYGITYEELSKHPAGLNFGKPMTPVYEKYEEVFNRPSFSLERTPFLPQGKVAVYNTLFEEAGYTPLPEWREPPESLTATPGLTAEYPLLLSDYHTSVNYTAAWQRNVPLLRELQPDPILHIHPDAAAPRGIGDGDWVIVRGPHGHIKLKAELYPGIRPDTVMVLHGWWQGSKELGREDTPLLDGGANVNIMYSVGKEAFDPLVTAPSSQTLVEVAKA</sequence>
<dbReference type="InterPro" id="IPR037949">
    <property type="entry name" value="MopB_CT_Acetylene-hydratase"/>
</dbReference>
<keyword evidence="2" id="KW-0479">Metal-binding</keyword>
<dbReference type="Gene3D" id="3.40.50.740">
    <property type="match status" value="1"/>
</dbReference>
<evidence type="ECO:0000256" key="2">
    <source>
        <dbReference type="ARBA" id="ARBA00022723"/>
    </source>
</evidence>
<accession>A0A1M7RYQ2</accession>
<dbReference type="CDD" id="cd02781">
    <property type="entry name" value="MopB_CT_Acetylene-hydratase"/>
    <property type="match status" value="1"/>
</dbReference>
<dbReference type="STRING" id="1121395.SAMN02745215_00273"/>
<evidence type="ECO:0000256" key="4">
    <source>
        <dbReference type="ARBA" id="ARBA00023014"/>
    </source>
</evidence>
<feature type="domain" description="4Fe-4S Mo/W bis-MGD-type" evidence="5">
    <location>
        <begin position="27"/>
        <end position="86"/>
    </location>
</feature>
<comment type="similarity">
    <text evidence="1">Belongs to the prokaryotic molybdopterin-containing oxidoreductase family.</text>
</comment>
<keyword evidence="7" id="KW-1185">Reference proteome</keyword>
<dbReference type="GO" id="GO:0051536">
    <property type="term" value="F:iron-sulfur cluster binding"/>
    <property type="evidence" value="ECO:0007669"/>
    <property type="project" value="UniProtKB-KW"/>
</dbReference>
<dbReference type="AlphaFoldDB" id="A0A1M7RYQ2"/>
<dbReference type="GO" id="GO:0018818">
    <property type="term" value="F:acetylene hydratase activity"/>
    <property type="evidence" value="ECO:0007669"/>
    <property type="project" value="InterPro"/>
</dbReference>
<keyword evidence="4" id="KW-0411">Iron-sulfur</keyword>
<dbReference type="InterPro" id="IPR006963">
    <property type="entry name" value="Mopterin_OxRdtase_4Fe-4S_dom"/>
</dbReference>
<dbReference type="GO" id="GO:0046872">
    <property type="term" value="F:metal ion binding"/>
    <property type="evidence" value="ECO:0007669"/>
    <property type="project" value="UniProtKB-KW"/>
</dbReference>
<evidence type="ECO:0000256" key="1">
    <source>
        <dbReference type="ARBA" id="ARBA00010312"/>
    </source>
</evidence>
<dbReference type="InterPro" id="IPR009010">
    <property type="entry name" value="Asp_de-COase-like_dom_sf"/>
</dbReference>
<dbReference type="RefSeq" id="WP_072770917.1">
    <property type="nucleotide sequence ID" value="NZ_FRDN01000003.1"/>
</dbReference>
<dbReference type="Gene3D" id="3.40.228.10">
    <property type="entry name" value="Dimethylsulfoxide Reductase, domain 2"/>
    <property type="match status" value="1"/>
</dbReference>
<evidence type="ECO:0000313" key="6">
    <source>
        <dbReference type="EMBL" id="SHN51280.1"/>
    </source>
</evidence>
<name>A0A1M7RYQ2_9FIRM</name>
<dbReference type="EMBL" id="FRDN01000003">
    <property type="protein sequence ID" value="SHN51280.1"/>
    <property type="molecule type" value="Genomic_DNA"/>
</dbReference>
<proteinExistence type="inferred from homology"/>
<reference evidence="7" key="1">
    <citation type="submission" date="2016-12" db="EMBL/GenBank/DDBJ databases">
        <authorList>
            <person name="Varghese N."/>
            <person name="Submissions S."/>
        </authorList>
    </citation>
    <scope>NUCLEOTIDE SEQUENCE [LARGE SCALE GENOMIC DNA]</scope>
    <source>
        <strain evidence="7">DSM 11544</strain>
    </source>
</reference>
<dbReference type="Pfam" id="PF04879">
    <property type="entry name" value="Molybdop_Fe4S4"/>
    <property type="match status" value="1"/>
</dbReference>
<dbReference type="Proteomes" id="UP000184010">
    <property type="component" value="Unassembled WGS sequence"/>
</dbReference>
<evidence type="ECO:0000256" key="3">
    <source>
        <dbReference type="ARBA" id="ARBA00023004"/>
    </source>
</evidence>
<dbReference type="Pfam" id="PF00384">
    <property type="entry name" value="Molybdopterin"/>
    <property type="match status" value="1"/>
</dbReference>
<dbReference type="SUPFAM" id="SSF50692">
    <property type="entry name" value="ADC-like"/>
    <property type="match status" value="1"/>
</dbReference>
<dbReference type="GO" id="GO:0043546">
    <property type="term" value="F:molybdopterin cofactor binding"/>
    <property type="evidence" value="ECO:0007669"/>
    <property type="project" value="InterPro"/>
</dbReference>
<keyword evidence="3" id="KW-0408">Iron</keyword>
<protein>
    <submittedName>
        <fullName evidence="6">Anaerobic selenocysteine-containing dehydrogenase</fullName>
    </submittedName>
</protein>
<dbReference type="SMART" id="SM00926">
    <property type="entry name" value="Molybdop_Fe4S4"/>
    <property type="match status" value="1"/>
</dbReference>
<dbReference type="Pfam" id="PF01568">
    <property type="entry name" value="Molydop_binding"/>
    <property type="match status" value="1"/>
</dbReference>
<dbReference type="InterPro" id="IPR006656">
    <property type="entry name" value="Mopterin_OxRdtase"/>
</dbReference>
<evidence type="ECO:0000313" key="7">
    <source>
        <dbReference type="Proteomes" id="UP000184010"/>
    </source>
</evidence>
<dbReference type="PANTHER" id="PTHR43742">
    <property type="entry name" value="TRIMETHYLAMINE-N-OXIDE REDUCTASE"/>
    <property type="match status" value="1"/>
</dbReference>
<organism evidence="6 7">
    <name type="scientific">Desulfitobacterium chlororespirans DSM 11544</name>
    <dbReference type="NCBI Taxonomy" id="1121395"/>
    <lineage>
        <taxon>Bacteria</taxon>
        <taxon>Bacillati</taxon>
        <taxon>Bacillota</taxon>
        <taxon>Clostridia</taxon>
        <taxon>Eubacteriales</taxon>
        <taxon>Desulfitobacteriaceae</taxon>
        <taxon>Desulfitobacterium</taxon>
    </lineage>
</organism>
<dbReference type="GO" id="GO:0016491">
    <property type="term" value="F:oxidoreductase activity"/>
    <property type="evidence" value="ECO:0007669"/>
    <property type="project" value="InterPro"/>
</dbReference>
<gene>
    <name evidence="6" type="ORF">SAMN02745215_00273</name>
</gene>
<evidence type="ECO:0000259" key="5">
    <source>
        <dbReference type="PROSITE" id="PS51669"/>
    </source>
</evidence>
<dbReference type="PROSITE" id="PS51669">
    <property type="entry name" value="4FE4S_MOW_BIS_MGD"/>
    <property type="match status" value="1"/>
</dbReference>
<dbReference type="Gene3D" id="2.20.25.90">
    <property type="entry name" value="ADC-like domains"/>
    <property type="match status" value="1"/>
</dbReference>
<dbReference type="SUPFAM" id="SSF53706">
    <property type="entry name" value="Formate dehydrogenase/DMSO reductase, domains 1-3"/>
    <property type="match status" value="1"/>
</dbReference>
<dbReference type="InterPro" id="IPR006657">
    <property type="entry name" value="MoPterin_dinucl-bd_dom"/>
</dbReference>
<dbReference type="InterPro" id="IPR050612">
    <property type="entry name" value="Prok_Mopterin_Oxidored"/>
</dbReference>